<organism evidence="1 2">
    <name type="scientific">Frankliniella fusca</name>
    <dbReference type="NCBI Taxonomy" id="407009"/>
    <lineage>
        <taxon>Eukaryota</taxon>
        <taxon>Metazoa</taxon>
        <taxon>Ecdysozoa</taxon>
        <taxon>Arthropoda</taxon>
        <taxon>Hexapoda</taxon>
        <taxon>Insecta</taxon>
        <taxon>Pterygota</taxon>
        <taxon>Neoptera</taxon>
        <taxon>Paraneoptera</taxon>
        <taxon>Thysanoptera</taxon>
        <taxon>Terebrantia</taxon>
        <taxon>Thripoidea</taxon>
        <taxon>Thripidae</taxon>
        <taxon>Frankliniella</taxon>
    </lineage>
</organism>
<feature type="non-terminal residue" evidence="1">
    <location>
        <position position="1"/>
    </location>
</feature>
<reference evidence="1" key="2">
    <citation type="journal article" date="2023" name="BMC Genomics">
        <title>Pest status, molecular evolution, and epigenetic factors derived from the genome assembly of Frankliniella fusca, a thysanopteran phytovirus vector.</title>
        <authorList>
            <person name="Catto M.A."/>
            <person name="Labadie P.E."/>
            <person name="Jacobson A.L."/>
            <person name="Kennedy G.G."/>
            <person name="Srinivasan R."/>
            <person name="Hunt B.G."/>
        </authorList>
    </citation>
    <scope>NUCLEOTIDE SEQUENCE</scope>
    <source>
        <strain evidence="1">PL_HMW_Pooled</strain>
    </source>
</reference>
<name>A0AAE1LNM3_9NEOP</name>
<keyword evidence="2" id="KW-1185">Reference proteome</keyword>
<proteinExistence type="predicted"/>
<dbReference type="EMBL" id="JAHWGI010001223">
    <property type="protein sequence ID" value="KAK3925234.1"/>
    <property type="molecule type" value="Genomic_DNA"/>
</dbReference>
<reference evidence="1" key="1">
    <citation type="submission" date="2021-07" db="EMBL/GenBank/DDBJ databases">
        <authorList>
            <person name="Catto M.A."/>
            <person name="Jacobson A."/>
            <person name="Kennedy G."/>
            <person name="Labadie P."/>
            <person name="Hunt B.G."/>
            <person name="Srinivasan R."/>
        </authorList>
    </citation>
    <scope>NUCLEOTIDE SEQUENCE</scope>
    <source>
        <strain evidence="1">PL_HMW_Pooled</strain>
        <tissue evidence="1">Head</tissue>
    </source>
</reference>
<evidence type="ECO:0000313" key="2">
    <source>
        <dbReference type="Proteomes" id="UP001219518"/>
    </source>
</evidence>
<accession>A0AAE1LNM3</accession>
<dbReference type="AlphaFoldDB" id="A0AAE1LNM3"/>
<evidence type="ECO:0000313" key="1">
    <source>
        <dbReference type="EMBL" id="KAK3925234.1"/>
    </source>
</evidence>
<gene>
    <name evidence="1" type="ORF">KUF71_002620</name>
</gene>
<comment type="caution">
    <text evidence="1">The sequence shown here is derived from an EMBL/GenBank/DDBJ whole genome shotgun (WGS) entry which is preliminary data.</text>
</comment>
<sequence>EERTLVECTDTNLKKRAAKFELPDDYATVKVSFLDPKRGKLPCLQTSVISPETSTSLNQEKTWLDACLKDETCATWADFHSKVDILQGENFKTSVSVLPVFHEQAHSMSMMVHSMHVVSKAVRFLNPGQIPVIVVDQPLYALCKSIQWQDAAFSEENIFVMLGGMHIELAALRVAGQWLEGSGWTAALVDAGVTTQGRADATIKASHLTRSRYAHQVTAAALYRLQVAAYEEYSSDDPLTFEDWRHEMRKSSVQFRFWDIALQLELTVLLLVRATRTANFCLYKKALKMLAPWFFALDHVNYARWLPVHIRDLVSSITGTG</sequence>
<dbReference type="PANTHER" id="PTHR47018">
    <property type="entry name" value="CXC DOMAIN-CONTAINING PROTEIN-RELATED"/>
    <property type="match status" value="1"/>
</dbReference>
<protein>
    <submittedName>
        <fullName evidence="1">Uncharacterized protein</fullName>
    </submittedName>
</protein>
<dbReference type="Proteomes" id="UP001219518">
    <property type="component" value="Unassembled WGS sequence"/>
</dbReference>